<dbReference type="STRING" id="2656787.A0A370U423"/>
<sequence>MASAKDIFKPALIVVDVQDDFCPPNGTLAVPNGRAIIPTVNHLLTLPFAVKIATKDWHPRDHISFASNHVGKRPFVDFTTVVNPENPEETYETRLWPDHCIQNTSGAELLSELDVRGVDLVVEKGMRREVEMYSAFFDPLKSPRACDSGLADVLRERGVTDVFVVGLAFDYCVQATAMDSKAEGFTTCVVREGTKAVDEGTWGTVETSLEDVGVKVVGLDGEEVRRVKERVL</sequence>
<evidence type="ECO:0000313" key="9">
    <source>
        <dbReference type="EMBL" id="RDL42524.1"/>
    </source>
</evidence>
<dbReference type="EC" id="3.5.1.19" evidence="6"/>
<evidence type="ECO:0000256" key="4">
    <source>
        <dbReference type="ARBA" id="ARBA00022801"/>
    </source>
</evidence>
<dbReference type="Proteomes" id="UP000254866">
    <property type="component" value="Unassembled WGS sequence"/>
</dbReference>
<reference evidence="9 10" key="1">
    <citation type="journal article" date="2018" name="IMA Fungus">
        <title>IMA Genome-F 9: Draft genome sequence of Annulohypoxylon stygium, Aspergillus mulundensis, Berkeleyomyces basicola (syn. Thielaviopsis basicola), Ceratocystis smalleyi, two Cercospora beticola strains, Coleophoma cylindrospora, Fusarium fracticaudum, Phialophora cf. hyalina, and Morchella septimelata.</title>
        <authorList>
            <person name="Wingfield B.D."/>
            <person name="Bills G.F."/>
            <person name="Dong Y."/>
            <person name="Huang W."/>
            <person name="Nel W.J."/>
            <person name="Swalarsk-Parry B.S."/>
            <person name="Vaghefi N."/>
            <person name="Wilken P.M."/>
            <person name="An Z."/>
            <person name="de Beer Z.W."/>
            <person name="De Vos L."/>
            <person name="Chen L."/>
            <person name="Duong T.A."/>
            <person name="Gao Y."/>
            <person name="Hammerbacher A."/>
            <person name="Kikkert J.R."/>
            <person name="Li Y."/>
            <person name="Li H."/>
            <person name="Li K."/>
            <person name="Li Q."/>
            <person name="Liu X."/>
            <person name="Ma X."/>
            <person name="Naidoo K."/>
            <person name="Pethybridge S.J."/>
            <person name="Sun J."/>
            <person name="Steenkamp E.T."/>
            <person name="van der Nest M.A."/>
            <person name="van Wyk S."/>
            <person name="Wingfield M.J."/>
            <person name="Xiong C."/>
            <person name="Yue Q."/>
            <person name="Zhang X."/>
        </authorList>
    </citation>
    <scope>NUCLEOTIDE SEQUENCE [LARGE SCALE GENOMIC DNA]</scope>
    <source>
        <strain evidence="9 10">BP 5553</strain>
    </source>
</reference>
<dbReference type="Gene3D" id="3.40.50.850">
    <property type="entry name" value="Isochorismatase-like"/>
    <property type="match status" value="1"/>
</dbReference>
<dbReference type="SUPFAM" id="SSF52499">
    <property type="entry name" value="Isochorismatase-like hydrolases"/>
    <property type="match status" value="1"/>
</dbReference>
<dbReference type="GO" id="GO:0019363">
    <property type="term" value="P:pyridine nucleotide biosynthetic process"/>
    <property type="evidence" value="ECO:0007669"/>
    <property type="project" value="UniProtKB-KW"/>
</dbReference>
<dbReference type="InterPro" id="IPR036380">
    <property type="entry name" value="Isochorismatase-like_sf"/>
</dbReference>
<dbReference type="RefSeq" id="XP_031875180.1">
    <property type="nucleotide sequence ID" value="XM_032011126.1"/>
</dbReference>
<keyword evidence="3" id="KW-0479">Metal-binding</keyword>
<accession>A0A370U423</accession>
<dbReference type="OrthoDB" id="3341310at2759"/>
<comment type="pathway">
    <text evidence="5">Cofactor biosynthesis; nicotinate biosynthesis; nicotinate from nicotinamide: step 1/1.</text>
</comment>
<dbReference type="CDD" id="cd01011">
    <property type="entry name" value="nicotinamidase"/>
    <property type="match status" value="1"/>
</dbReference>
<keyword evidence="4" id="KW-0378">Hydrolase</keyword>
<protein>
    <recommendedName>
        <fullName evidence="6">nicotinamidase</fullName>
        <ecNumber evidence="6">3.5.1.19</ecNumber>
    </recommendedName>
    <alternativeName>
        <fullName evidence="7">Nicotinamide deamidase</fullName>
    </alternativeName>
</protein>
<keyword evidence="10" id="KW-1185">Reference proteome</keyword>
<dbReference type="PANTHER" id="PTHR11080:SF2">
    <property type="entry name" value="LD05707P"/>
    <property type="match status" value="1"/>
</dbReference>
<comment type="caution">
    <text evidence="9">The sequence shown here is derived from an EMBL/GenBank/DDBJ whole genome shotgun (WGS) entry which is preliminary data.</text>
</comment>
<dbReference type="PANTHER" id="PTHR11080">
    <property type="entry name" value="PYRAZINAMIDASE/NICOTINAMIDASE"/>
    <property type="match status" value="1"/>
</dbReference>
<proteinExistence type="inferred from homology"/>
<dbReference type="GO" id="GO:0008936">
    <property type="term" value="F:nicotinamidase activity"/>
    <property type="evidence" value="ECO:0007669"/>
    <property type="project" value="UniProtKB-EC"/>
</dbReference>
<dbReference type="Pfam" id="PF00857">
    <property type="entry name" value="Isochorismatase"/>
    <property type="match status" value="1"/>
</dbReference>
<organism evidence="9 10">
    <name type="scientific">Venustampulla echinocandica</name>
    <dbReference type="NCBI Taxonomy" id="2656787"/>
    <lineage>
        <taxon>Eukaryota</taxon>
        <taxon>Fungi</taxon>
        <taxon>Dikarya</taxon>
        <taxon>Ascomycota</taxon>
        <taxon>Pezizomycotina</taxon>
        <taxon>Leotiomycetes</taxon>
        <taxon>Helotiales</taxon>
        <taxon>Pleuroascaceae</taxon>
        <taxon>Venustampulla</taxon>
    </lineage>
</organism>
<name>A0A370U423_9HELO</name>
<keyword evidence="2" id="KW-0662">Pyridine nucleotide biosynthesis</keyword>
<gene>
    <name evidence="9" type="ORF">BP5553_02503</name>
</gene>
<feature type="domain" description="Isochorismatase-like" evidence="8">
    <location>
        <begin position="11"/>
        <end position="216"/>
    </location>
</feature>
<dbReference type="GO" id="GO:0046872">
    <property type="term" value="F:metal ion binding"/>
    <property type="evidence" value="ECO:0007669"/>
    <property type="project" value="UniProtKB-KW"/>
</dbReference>
<dbReference type="GeneID" id="43595352"/>
<evidence type="ECO:0000256" key="2">
    <source>
        <dbReference type="ARBA" id="ARBA00022642"/>
    </source>
</evidence>
<evidence type="ECO:0000313" key="10">
    <source>
        <dbReference type="Proteomes" id="UP000254866"/>
    </source>
</evidence>
<evidence type="ECO:0000256" key="7">
    <source>
        <dbReference type="ARBA" id="ARBA00043224"/>
    </source>
</evidence>
<dbReference type="InterPro" id="IPR052347">
    <property type="entry name" value="Isochorismatase_Nicotinamidase"/>
</dbReference>
<evidence type="ECO:0000256" key="3">
    <source>
        <dbReference type="ARBA" id="ARBA00022723"/>
    </source>
</evidence>
<evidence type="ECO:0000259" key="8">
    <source>
        <dbReference type="Pfam" id="PF00857"/>
    </source>
</evidence>
<dbReference type="InterPro" id="IPR000868">
    <property type="entry name" value="Isochorismatase-like_dom"/>
</dbReference>
<dbReference type="AlphaFoldDB" id="A0A370U423"/>
<comment type="similarity">
    <text evidence="1">Belongs to the isochorismatase family.</text>
</comment>
<evidence type="ECO:0000256" key="1">
    <source>
        <dbReference type="ARBA" id="ARBA00006336"/>
    </source>
</evidence>
<evidence type="ECO:0000256" key="6">
    <source>
        <dbReference type="ARBA" id="ARBA00039017"/>
    </source>
</evidence>
<dbReference type="EMBL" id="NPIC01000001">
    <property type="protein sequence ID" value="RDL42524.1"/>
    <property type="molecule type" value="Genomic_DNA"/>
</dbReference>
<evidence type="ECO:0000256" key="5">
    <source>
        <dbReference type="ARBA" id="ARBA00037900"/>
    </source>
</evidence>